<name>A0A7G9W4T6_ALKCA</name>
<dbReference type="AlphaFoldDB" id="A0A7G9W4T6"/>
<organism evidence="2 3">
    <name type="scientific">Alkalicella caledoniensis</name>
    <dbReference type="NCBI Taxonomy" id="2731377"/>
    <lineage>
        <taxon>Bacteria</taxon>
        <taxon>Bacillati</taxon>
        <taxon>Bacillota</taxon>
        <taxon>Clostridia</taxon>
        <taxon>Eubacteriales</taxon>
        <taxon>Proteinivoracaceae</taxon>
        <taxon>Alkalicella</taxon>
    </lineage>
</organism>
<sequence>MNPYLAKFSHGSFTDRIMGLKQDKKIIYKDFIIIGSYIMILVGIISRIC</sequence>
<proteinExistence type="predicted"/>
<protein>
    <submittedName>
        <fullName evidence="2">Uncharacterized protein</fullName>
    </submittedName>
</protein>
<evidence type="ECO:0000313" key="3">
    <source>
        <dbReference type="Proteomes" id="UP000516160"/>
    </source>
</evidence>
<evidence type="ECO:0000313" key="2">
    <source>
        <dbReference type="EMBL" id="QNO13698.1"/>
    </source>
</evidence>
<dbReference type="EMBL" id="CP058559">
    <property type="protein sequence ID" value="QNO13698.1"/>
    <property type="molecule type" value="Genomic_DNA"/>
</dbReference>
<dbReference type="RefSeq" id="WP_213167365.1">
    <property type="nucleotide sequence ID" value="NZ_CP058559.1"/>
</dbReference>
<gene>
    <name evidence="2" type="ORF">HYG86_02465</name>
</gene>
<dbReference type="Proteomes" id="UP000516160">
    <property type="component" value="Chromosome"/>
</dbReference>
<keyword evidence="3" id="KW-1185">Reference proteome</keyword>
<evidence type="ECO:0000256" key="1">
    <source>
        <dbReference type="SAM" id="Phobius"/>
    </source>
</evidence>
<accession>A0A7G9W4T6</accession>
<keyword evidence="1" id="KW-0472">Membrane</keyword>
<reference evidence="2 3" key="1">
    <citation type="submission" date="2020-07" db="EMBL/GenBank/DDBJ databases">
        <title>Alkalicella. sp. LB2 genome.</title>
        <authorList>
            <person name="Postec A."/>
            <person name="Quemeneur M."/>
        </authorList>
    </citation>
    <scope>NUCLEOTIDE SEQUENCE [LARGE SCALE GENOMIC DNA]</scope>
    <source>
        <strain evidence="2 3">LB2</strain>
    </source>
</reference>
<keyword evidence="1" id="KW-0812">Transmembrane</keyword>
<dbReference type="KEGG" id="acae:HYG86_02465"/>
<keyword evidence="1" id="KW-1133">Transmembrane helix</keyword>
<feature type="transmembrane region" description="Helical" evidence="1">
    <location>
        <begin position="26"/>
        <end position="48"/>
    </location>
</feature>